<sequence>MDDILRTIYMGNLIPMDHVCPNRELIKKDSELLDEMHQKIIEALIEKYGEKEAKDIDDAFISAGSGVTNEEMYCVFKQGFYIGYDIAMAVMKRE</sequence>
<accession>A0A3E3ECL0</accession>
<evidence type="ECO:0000313" key="2">
    <source>
        <dbReference type="Proteomes" id="UP000261032"/>
    </source>
</evidence>
<protein>
    <submittedName>
        <fullName evidence="1">Uncharacterized protein</fullName>
    </submittedName>
</protein>
<organism evidence="1 2">
    <name type="scientific">Thomasclavelia ramosa</name>
    <dbReference type="NCBI Taxonomy" id="1547"/>
    <lineage>
        <taxon>Bacteria</taxon>
        <taxon>Bacillati</taxon>
        <taxon>Bacillota</taxon>
        <taxon>Erysipelotrichia</taxon>
        <taxon>Erysipelotrichales</taxon>
        <taxon>Coprobacillaceae</taxon>
        <taxon>Thomasclavelia</taxon>
    </lineage>
</organism>
<dbReference type="EMBL" id="QUSL01000023">
    <property type="protein sequence ID" value="RGD82906.1"/>
    <property type="molecule type" value="Genomic_DNA"/>
</dbReference>
<evidence type="ECO:0000313" key="1">
    <source>
        <dbReference type="EMBL" id="RGD82906.1"/>
    </source>
</evidence>
<dbReference type="Proteomes" id="UP000261032">
    <property type="component" value="Unassembled WGS sequence"/>
</dbReference>
<comment type="caution">
    <text evidence="1">The sequence shown here is derived from an EMBL/GenBank/DDBJ whole genome shotgun (WGS) entry which is preliminary data.</text>
</comment>
<dbReference type="RefSeq" id="WP_117581941.1">
    <property type="nucleotide sequence ID" value="NZ_JAQEEX010000064.1"/>
</dbReference>
<proteinExistence type="predicted"/>
<dbReference type="Pfam" id="PF20648">
    <property type="entry name" value="DUF6809"/>
    <property type="match status" value="1"/>
</dbReference>
<dbReference type="AlphaFoldDB" id="A0A3E3ECL0"/>
<name>A0A3E3ECL0_9FIRM</name>
<reference evidence="1 2" key="1">
    <citation type="submission" date="2018-08" db="EMBL/GenBank/DDBJ databases">
        <title>A genome reference for cultivated species of the human gut microbiota.</title>
        <authorList>
            <person name="Zou Y."/>
            <person name="Xue W."/>
            <person name="Luo G."/>
        </authorList>
    </citation>
    <scope>NUCLEOTIDE SEQUENCE [LARGE SCALE GENOMIC DNA]</scope>
    <source>
        <strain evidence="1 2">OM06-4</strain>
    </source>
</reference>
<gene>
    <name evidence="1" type="ORF">DXB93_12970</name>
</gene>
<dbReference type="InterPro" id="IPR049215">
    <property type="entry name" value="DUF6809"/>
</dbReference>